<comment type="function">
    <text evidence="5">Part of the ABC transporter complex MalEFGK involved in maltose/maltodextrin import. Binds maltose and higher maltodextrins.</text>
</comment>
<evidence type="ECO:0000256" key="3">
    <source>
        <dbReference type="ARBA" id="ARBA00022597"/>
    </source>
</evidence>
<keyword evidence="7" id="KW-1185">Reference proteome</keyword>
<evidence type="ECO:0000313" key="6">
    <source>
        <dbReference type="EMBL" id="MBW7570666.1"/>
    </source>
</evidence>
<dbReference type="PRINTS" id="PR00181">
    <property type="entry name" value="MALTOSEBP"/>
</dbReference>
<dbReference type="RefSeq" id="WP_219937890.1">
    <property type="nucleotide sequence ID" value="NZ_JAGFNY010000025.1"/>
</dbReference>
<evidence type="ECO:0000256" key="5">
    <source>
        <dbReference type="RuleBase" id="RU365005"/>
    </source>
</evidence>
<evidence type="ECO:0000256" key="4">
    <source>
        <dbReference type="ARBA" id="ARBA00022729"/>
    </source>
</evidence>
<evidence type="ECO:0000313" key="7">
    <source>
        <dbReference type="Proteomes" id="UP000731465"/>
    </source>
</evidence>
<keyword evidence="2 5" id="KW-0813">Transport</keyword>
<dbReference type="Proteomes" id="UP000731465">
    <property type="component" value="Unassembled WGS sequence"/>
</dbReference>
<dbReference type="SUPFAM" id="SSF53850">
    <property type="entry name" value="Periplasmic binding protein-like II"/>
    <property type="match status" value="1"/>
</dbReference>
<comment type="similarity">
    <text evidence="1 5">Belongs to the bacterial solute-binding protein 1 family.</text>
</comment>
<dbReference type="PANTHER" id="PTHR30061">
    <property type="entry name" value="MALTOSE-BINDING PERIPLASMIC PROTEIN"/>
    <property type="match status" value="1"/>
</dbReference>
<gene>
    <name evidence="6" type="ORF">J5V48_07145</name>
</gene>
<dbReference type="Gene3D" id="3.40.190.10">
    <property type="entry name" value="Periplasmic binding protein-like II"/>
    <property type="match status" value="2"/>
</dbReference>
<evidence type="ECO:0000256" key="2">
    <source>
        <dbReference type="ARBA" id="ARBA00022448"/>
    </source>
</evidence>
<comment type="caution">
    <text evidence="6">The sequence shown here is derived from an EMBL/GenBank/DDBJ whole genome shotgun (WGS) entry which is preliminary data.</text>
</comment>
<organism evidence="6 7">
    <name type="scientific">Succinivibrio faecicola</name>
    <dbReference type="NCBI Taxonomy" id="2820300"/>
    <lineage>
        <taxon>Bacteria</taxon>
        <taxon>Pseudomonadati</taxon>
        <taxon>Pseudomonadota</taxon>
        <taxon>Gammaproteobacteria</taxon>
        <taxon>Aeromonadales</taxon>
        <taxon>Succinivibrionaceae</taxon>
        <taxon>Succinivibrio</taxon>
    </lineage>
</organism>
<accession>A0ABS7DHU3</accession>
<keyword evidence="4 5" id="KW-0732">Signal</keyword>
<feature type="signal peptide" evidence="5">
    <location>
        <begin position="1"/>
        <end position="22"/>
    </location>
</feature>
<sequence>MKTLSKIAFCLSLCLLGNQAFAKDKLIVWESDQNGIQALTKVAKEFENRYDCEIELSQYDTVHQIEKVIELNSKNERSPDVFIMMSDKLGMAIHENAVSPLEFMNEDHEQYLKATADAFKLDKTYYASPRSVETLVVYYNKDVVEYPFETFNEYIDYSKKHAGTEKYGLLAKFDNFYLSYGILSGFGAYIFGINADGSYNRDDVGLNFNNASDGLSMISDFAKNHMPKDMSTDKGWDLMDELFIKGKAAAVITGPWSLQKFAQAGVNYGIAPLPLLSNGKSPRPFFGCKGYAVNAKSENKSLAMKFIQVINEEKNAIKRYEATAELPPLKTVLSNPLILNDDFASGIAIQAEKADPMPSIKEIGNVWQPMNDALYQAISSKHPDTKKLLDTAVENIKAQYDK</sequence>
<protein>
    <recommendedName>
        <fullName evidence="5">Maltodextrin-binding protein</fullName>
    </recommendedName>
</protein>
<dbReference type="PANTHER" id="PTHR30061:SF50">
    <property type="entry name" value="MALTOSE_MALTODEXTRIN-BINDING PERIPLASMIC PROTEIN"/>
    <property type="match status" value="1"/>
</dbReference>
<keyword evidence="5" id="KW-0574">Periplasm</keyword>
<dbReference type="InterPro" id="IPR006060">
    <property type="entry name" value="Maltose/Cyclodextrin-bd"/>
</dbReference>
<feature type="chain" id="PRO_5044954443" description="Maltodextrin-binding protein" evidence="5">
    <location>
        <begin position="23"/>
        <end position="402"/>
    </location>
</feature>
<evidence type="ECO:0000256" key="1">
    <source>
        <dbReference type="ARBA" id="ARBA00008520"/>
    </source>
</evidence>
<reference evidence="6 7" key="1">
    <citation type="submission" date="2021-03" db="EMBL/GenBank/DDBJ databases">
        <title>Succinivibrio sp. nov. isolated from feces of cow.</title>
        <authorList>
            <person name="Choi J.-Y."/>
        </authorList>
    </citation>
    <scope>NUCLEOTIDE SEQUENCE [LARGE SCALE GENOMIC DNA]</scope>
    <source>
        <strain evidence="6 7">AGMB01872</strain>
    </source>
</reference>
<proteinExistence type="inferred from homology"/>
<dbReference type="Pfam" id="PF13416">
    <property type="entry name" value="SBP_bac_8"/>
    <property type="match status" value="1"/>
</dbReference>
<comment type="subcellular location">
    <subcellularLocation>
        <location evidence="5">Periplasm</location>
    </subcellularLocation>
</comment>
<name>A0ABS7DHU3_9GAMM</name>
<keyword evidence="3 5" id="KW-0762">Sugar transport</keyword>
<dbReference type="EMBL" id="JAGFNY010000025">
    <property type="protein sequence ID" value="MBW7570666.1"/>
    <property type="molecule type" value="Genomic_DNA"/>
</dbReference>
<dbReference type="InterPro" id="IPR006059">
    <property type="entry name" value="SBP"/>
</dbReference>